<evidence type="ECO:0000313" key="2">
    <source>
        <dbReference type="Proteomes" id="UP001151760"/>
    </source>
</evidence>
<reference evidence="1" key="2">
    <citation type="submission" date="2022-01" db="EMBL/GenBank/DDBJ databases">
        <authorList>
            <person name="Yamashiro T."/>
            <person name="Shiraishi A."/>
            <person name="Satake H."/>
            <person name="Nakayama K."/>
        </authorList>
    </citation>
    <scope>NUCLEOTIDE SEQUENCE</scope>
</reference>
<name>A0ABQ5ATE8_9ASTR</name>
<evidence type="ECO:0000313" key="1">
    <source>
        <dbReference type="EMBL" id="GJT04842.1"/>
    </source>
</evidence>
<protein>
    <submittedName>
        <fullName evidence="1">Uncharacterized protein</fullName>
    </submittedName>
</protein>
<reference evidence="1" key="1">
    <citation type="journal article" date="2022" name="Int. J. Mol. Sci.">
        <title>Draft Genome of Tanacetum Coccineum: Genomic Comparison of Closely Related Tanacetum-Family Plants.</title>
        <authorList>
            <person name="Yamashiro T."/>
            <person name="Shiraishi A."/>
            <person name="Nakayama K."/>
            <person name="Satake H."/>
        </authorList>
    </citation>
    <scope>NUCLEOTIDE SEQUENCE</scope>
</reference>
<gene>
    <name evidence="1" type="ORF">Tco_0839304</name>
</gene>
<comment type="caution">
    <text evidence="1">The sequence shown here is derived from an EMBL/GenBank/DDBJ whole genome shotgun (WGS) entry which is preliminary data.</text>
</comment>
<sequence length="95" mass="11186">MTCSTSYKVRVKFSRIDLRSGYRQLRECMKKIFQRLALGRGNMRFQIEVVVRAAEGKYFVIFQGELWLQECIFLVHVINSNGIHMDPIKIEAMKN</sequence>
<dbReference type="EMBL" id="BQNB010012539">
    <property type="protein sequence ID" value="GJT04842.1"/>
    <property type="molecule type" value="Genomic_DNA"/>
</dbReference>
<dbReference type="Proteomes" id="UP001151760">
    <property type="component" value="Unassembled WGS sequence"/>
</dbReference>
<organism evidence="1 2">
    <name type="scientific">Tanacetum coccineum</name>
    <dbReference type="NCBI Taxonomy" id="301880"/>
    <lineage>
        <taxon>Eukaryota</taxon>
        <taxon>Viridiplantae</taxon>
        <taxon>Streptophyta</taxon>
        <taxon>Embryophyta</taxon>
        <taxon>Tracheophyta</taxon>
        <taxon>Spermatophyta</taxon>
        <taxon>Magnoliopsida</taxon>
        <taxon>eudicotyledons</taxon>
        <taxon>Gunneridae</taxon>
        <taxon>Pentapetalae</taxon>
        <taxon>asterids</taxon>
        <taxon>campanulids</taxon>
        <taxon>Asterales</taxon>
        <taxon>Asteraceae</taxon>
        <taxon>Asteroideae</taxon>
        <taxon>Anthemideae</taxon>
        <taxon>Anthemidinae</taxon>
        <taxon>Tanacetum</taxon>
    </lineage>
</organism>
<proteinExistence type="predicted"/>
<accession>A0ABQ5ATE8</accession>
<keyword evidence="2" id="KW-1185">Reference proteome</keyword>